<reference evidence="2 4" key="1">
    <citation type="journal article" date="2011" name="Nature">
        <title>The Medicago genome provides insight into the evolution of rhizobial symbioses.</title>
        <authorList>
            <person name="Young N.D."/>
            <person name="Debelle F."/>
            <person name="Oldroyd G.E."/>
            <person name="Geurts R."/>
            <person name="Cannon S.B."/>
            <person name="Udvardi M.K."/>
            <person name="Benedito V.A."/>
            <person name="Mayer K.F."/>
            <person name="Gouzy J."/>
            <person name="Schoof H."/>
            <person name="Van de Peer Y."/>
            <person name="Proost S."/>
            <person name="Cook D.R."/>
            <person name="Meyers B.C."/>
            <person name="Spannagl M."/>
            <person name="Cheung F."/>
            <person name="De Mita S."/>
            <person name="Krishnakumar V."/>
            <person name="Gundlach H."/>
            <person name="Zhou S."/>
            <person name="Mudge J."/>
            <person name="Bharti A.K."/>
            <person name="Murray J.D."/>
            <person name="Naoumkina M.A."/>
            <person name="Rosen B."/>
            <person name="Silverstein K.A."/>
            <person name="Tang H."/>
            <person name="Rombauts S."/>
            <person name="Zhao P.X."/>
            <person name="Zhou P."/>
            <person name="Barbe V."/>
            <person name="Bardou P."/>
            <person name="Bechner M."/>
            <person name="Bellec A."/>
            <person name="Berger A."/>
            <person name="Berges H."/>
            <person name="Bidwell S."/>
            <person name="Bisseling T."/>
            <person name="Choisne N."/>
            <person name="Couloux A."/>
            <person name="Denny R."/>
            <person name="Deshpande S."/>
            <person name="Dai X."/>
            <person name="Doyle J.J."/>
            <person name="Dudez A.M."/>
            <person name="Farmer A.D."/>
            <person name="Fouteau S."/>
            <person name="Franken C."/>
            <person name="Gibelin C."/>
            <person name="Gish J."/>
            <person name="Goldstein S."/>
            <person name="Gonzalez A.J."/>
            <person name="Green P.J."/>
            <person name="Hallab A."/>
            <person name="Hartog M."/>
            <person name="Hua A."/>
            <person name="Humphray S.J."/>
            <person name="Jeong D.H."/>
            <person name="Jing Y."/>
            <person name="Jocker A."/>
            <person name="Kenton S.M."/>
            <person name="Kim D.J."/>
            <person name="Klee K."/>
            <person name="Lai H."/>
            <person name="Lang C."/>
            <person name="Lin S."/>
            <person name="Macmil S.L."/>
            <person name="Magdelenat G."/>
            <person name="Matthews L."/>
            <person name="McCorrison J."/>
            <person name="Monaghan E.L."/>
            <person name="Mun J.H."/>
            <person name="Najar F.Z."/>
            <person name="Nicholson C."/>
            <person name="Noirot C."/>
            <person name="O'Bleness M."/>
            <person name="Paule C.R."/>
            <person name="Poulain J."/>
            <person name="Prion F."/>
            <person name="Qin B."/>
            <person name="Qu C."/>
            <person name="Retzel E.F."/>
            <person name="Riddle C."/>
            <person name="Sallet E."/>
            <person name="Samain S."/>
            <person name="Samson N."/>
            <person name="Sanders I."/>
            <person name="Saurat O."/>
            <person name="Scarpelli C."/>
            <person name="Schiex T."/>
            <person name="Segurens B."/>
            <person name="Severin A.J."/>
            <person name="Sherrier D.J."/>
            <person name="Shi R."/>
            <person name="Sims S."/>
            <person name="Singer S.R."/>
            <person name="Sinharoy S."/>
            <person name="Sterck L."/>
            <person name="Viollet A."/>
            <person name="Wang B.B."/>
            <person name="Wang K."/>
            <person name="Wang M."/>
            <person name="Wang X."/>
            <person name="Warfsmann J."/>
            <person name="Weissenbach J."/>
            <person name="White D.D."/>
            <person name="White J.D."/>
            <person name="Wiley G.B."/>
            <person name="Wincker P."/>
            <person name="Xing Y."/>
            <person name="Yang L."/>
            <person name="Yao Z."/>
            <person name="Ying F."/>
            <person name="Zhai J."/>
            <person name="Zhou L."/>
            <person name="Zuber A."/>
            <person name="Denarie J."/>
            <person name="Dixon R.A."/>
            <person name="May G.D."/>
            <person name="Schwartz D.C."/>
            <person name="Rogers J."/>
            <person name="Quetier F."/>
            <person name="Town C.D."/>
            <person name="Roe B.A."/>
        </authorList>
    </citation>
    <scope>NUCLEOTIDE SEQUENCE [LARGE SCALE GENOMIC DNA]</scope>
    <source>
        <strain evidence="2">A17</strain>
        <strain evidence="3 4">cv. Jemalong A17</strain>
    </source>
</reference>
<dbReference type="InterPro" id="IPR004879">
    <property type="entry name" value="Ssp411-like_TRX"/>
</dbReference>
<protein>
    <submittedName>
        <fullName evidence="2">DUF255 family protein</fullName>
    </submittedName>
</protein>
<feature type="domain" description="Spermatogenesis-associated protein 20-like TRX" evidence="1">
    <location>
        <begin position="13"/>
        <end position="48"/>
    </location>
</feature>
<gene>
    <name evidence="2" type="ordered locus">MTR_3g438040</name>
</gene>
<reference evidence="2 4" key="2">
    <citation type="journal article" date="2014" name="BMC Genomics">
        <title>An improved genome release (version Mt4.0) for the model legume Medicago truncatula.</title>
        <authorList>
            <person name="Tang H."/>
            <person name="Krishnakumar V."/>
            <person name="Bidwell S."/>
            <person name="Rosen B."/>
            <person name="Chan A."/>
            <person name="Zhou S."/>
            <person name="Gentzbittel L."/>
            <person name="Childs K.L."/>
            <person name="Yandell M."/>
            <person name="Gundlach H."/>
            <person name="Mayer K.F."/>
            <person name="Schwartz D.C."/>
            <person name="Town C.D."/>
        </authorList>
    </citation>
    <scope>GENOME REANNOTATION</scope>
    <source>
        <strain evidence="2">A17</strain>
        <strain evidence="3 4">cv. Jemalong A17</strain>
    </source>
</reference>
<accession>A0A072UWJ9</accession>
<sequence length="84" mass="9778">MATSSHSNQHKFTNRLASEQSPYLLQHAHNPVDWYPWGEEAFAEARHRAGGRNLESMRHRAEEEIWKAWRKKSGILSDGEDAYN</sequence>
<evidence type="ECO:0000259" key="1">
    <source>
        <dbReference type="Pfam" id="PF03190"/>
    </source>
</evidence>
<dbReference type="InterPro" id="IPR024705">
    <property type="entry name" value="Ssp411"/>
</dbReference>
<keyword evidence="4" id="KW-1185">Reference proteome</keyword>
<dbReference type="Proteomes" id="UP000002051">
    <property type="component" value="Chromosome 3"/>
</dbReference>
<dbReference type="Gene3D" id="3.40.30.10">
    <property type="entry name" value="Glutaredoxin"/>
    <property type="match status" value="1"/>
</dbReference>
<evidence type="ECO:0000313" key="3">
    <source>
        <dbReference type="EnsemblPlants" id="KEH33413"/>
    </source>
</evidence>
<name>A0A072UWJ9_MEDTR</name>
<organism evidence="2 4">
    <name type="scientific">Medicago truncatula</name>
    <name type="common">Barrel medic</name>
    <name type="synonym">Medicago tribuloides</name>
    <dbReference type="NCBI Taxonomy" id="3880"/>
    <lineage>
        <taxon>Eukaryota</taxon>
        <taxon>Viridiplantae</taxon>
        <taxon>Streptophyta</taxon>
        <taxon>Embryophyta</taxon>
        <taxon>Tracheophyta</taxon>
        <taxon>Spermatophyta</taxon>
        <taxon>Magnoliopsida</taxon>
        <taxon>eudicotyledons</taxon>
        <taxon>Gunneridae</taxon>
        <taxon>Pentapetalae</taxon>
        <taxon>rosids</taxon>
        <taxon>fabids</taxon>
        <taxon>Fabales</taxon>
        <taxon>Fabaceae</taxon>
        <taxon>Papilionoideae</taxon>
        <taxon>50 kb inversion clade</taxon>
        <taxon>NPAAA clade</taxon>
        <taxon>Hologalegina</taxon>
        <taxon>IRL clade</taxon>
        <taxon>Trifolieae</taxon>
        <taxon>Medicago</taxon>
    </lineage>
</organism>
<dbReference type="PANTHER" id="PTHR42899">
    <property type="entry name" value="SPERMATOGENESIS-ASSOCIATED PROTEIN 20"/>
    <property type="match status" value="1"/>
</dbReference>
<dbReference type="AlphaFoldDB" id="A0A072UWJ9"/>
<evidence type="ECO:0000313" key="4">
    <source>
        <dbReference type="Proteomes" id="UP000002051"/>
    </source>
</evidence>
<reference evidence="3" key="3">
    <citation type="submission" date="2015-04" db="UniProtKB">
        <authorList>
            <consortium name="EnsemblPlants"/>
        </authorList>
    </citation>
    <scope>IDENTIFICATION</scope>
    <source>
        <strain evidence="3">cv. Jemalong A17</strain>
    </source>
</reference>
<proteinExistence type="predicted"/>
<dbReference type="EnsemblPlants" id="KEH33413">
    <property type="protein sequence ID" value="KEH33413"/>
    <property type="gene ID" value="MTR_3g438040"/>
</dbReference>
<evidence type="ECO:0000313" key="2">
    <source>
        <dbReference type="EMBL" id="KEH33413.1"/>
    </source>
</evidence>
<dbReference type="HOGENOM" id="CLU_2530880_0_0_1"/>
<dbReference type="PANTHER" id="PTHR42899:SF1">
    <property type="entry name" value="SPERMATOGENESIS-ASSOCIATED PROTEIN 20"/>
    <property type="match status" value="1"/>
</dbReference>
<dbReference type="Pfam" id="PF03190">
    <property type="entry name" value="Thioredox_DsbH"/>
    <property type="match status" value="1"/>
</dbReference>
<dbReference type="EMBL" id="CM001219">
    <property type="protein sequence ID" value="KEH33413.1"/>
    <property type="molecule type" value="Genomic_DNA"/>
</dbReference>
<dbReference type="STRING" id="3880.A0A072UWJ9"/>